<dbReference type="Proteomes" id="UP000189796">
    <property type="component" value="Chromosome I"/>
</dbReference>
<organism evidence="1 2">
    <name type="scientific">Bradyrhizobium erythrophlei</name>
    <dbReference type="NCBI Taxonomy" id="1437360"/>
    <lineage>
        <taxon>Bacteria</taxon>
        <taxon>Pseudomonadati</taxon>
        <taxon>Pseudomonadota</taxon>
        <taxon>Alphaproteobacteria</taxon>
        <taxon>Hyphomicrobiales</taxon>
        <taxon>Nitrobacteraceae</taxon>
        <taxon>Bradyrhizobium</taxon>
    </lineage>
</organism>
<reference evidence="1 2" key="1">
    <citation type="submission" date="2016-11" db="EMBL/GenBank/DDBJ databases">
        <authorList>
            <person name="Jaros S."/>
            <person name="Januszkiewicz K."/>
            <person name="Wedrychowicz H."/>
        </authorList>
    </citation>
    <scope>NUCLEOTIDE SEQUENCE [LARGE SCALE GENOMIC DNA]</scope>
    <source>
        <strain evidence="1 2">GAS138</strain>
    </source>
</reference>
<dbReference type="OrthoDB" id="8259944at2"/>
<gene>
    <name evidence="1" type="ORF">SAMN05443248_5599</name>
</gene>
<sequence length="50" mass="5834">MPSRNERVELEIKIIKYRALARQAPDVETTQRINGLIAELEQKLREIDGQ</sequence>
<dbReference type="AlphaFoldDB" id="A0A1M5UUC1"/>
<evidence type="ECO:0000313" key="1">
    <source>
        <dbReference type="EMBL" id="SHH66500.1"/>
    </source>
</evidence>
<dbReference type="RefSeq" id="WP_154072538.1">
    <property type="nucleotide sequence ID" value="NZ_LT670817.1"/>
</dbReference>
<protein>
    <submittedName>
        <fullName evidence="1">Uncharacterized protein</fullName>
    </submittedName>
</protein>
<proteinExistence type="predicted"/>
<evidence type="ECO:0000313" key="2">
    <source>
        <dbReference type="Proteomes" id="UP000189796"/>
    </source>
</evidence>
<name>A0A1M5UUC1_9BRAD</name>
<dbReference type="EMBL" id="LT670817">
    <property type="protein sequence ID" value="SHH66500.1"/>
    <property type="molecule type" value="Genomic_DNA"/>
</dbReference>
<accession>A0A1M5UUC1</accession>